<feature type="transmembrane region" description="Helical" evidence="1">
    <location>
        <begin position="258"/>
        <end position="280"/>
    </location>
</feature>
<protein>
    <submittedName>
        <fullName evidence="2">Uncharacterized protein</fullName>
    </submittedName>
</protein>
<keyword evidence="1" id="KW-1133">Transmembrane helix</keyword>
<keyword evidence="1" id="KW-0472">Membrane</keyword>
<feature type="transmembrane region" description="Helical" evidence="1">
    <location>
        <begin position="341"/>
        <end position="363"/>
    </location>
</feature>
<evidence type="ECO:0000313" key="3">
    <source>
        <dbReference type="Proteomes" id="UP001054857"/>
    </source>
</evidence>
<dbReference type="EMBL" id="BMAR01000009">
    <property type="protein sequence ID" value="GFR45033.1"/>
    <property type="molecule type" value="Genomic_DNA"/>
</dbReference>
<comment type="caution">
    <text evidence="2">The sequence shown here is derived from an EMBL/GenBank/DDBJ whole genome shotgun (WGS) entry which is preliminary data.</text>
</comment>
<gene>
    <name evidence="2" type="ORF">Agub_g6400</name>
</gene>
<name>A0AAD3HLE3_9CHLO</name>
<dbReference type="AlphaFoldDB" id="A0AAD3HLE3"/>
<proteinExistence type="predicted"/>
<keyword evidence="3" id="KW-1185">Reference proteome</keyword>
<sequence length="368" mass="40470">MAHMAMVGAWPQANRLPPSTACKSLASPPRMVHTCSTSTPSGLAIGCHRLQGLPAGNLPFQRPLRSFGSQRHAPRRDLRSVSTNLAQTRHFNTNFDPSKSNIPKEYNFVQPLSAGVVTPSEGDGTPLGVLDVGPYVEFDPAKEDIPKNYWRGPAPAGSFTIGNKYAQRTRLTPLRVPELGATGPRNPLERILSPFPKEEYYAVEMDLNYGREWPRLVWEEGRPVLRPGFLAPSLDPAFPAYWLHRGIARFQLGTADGVLQFIVGAAYLATLALLAAGLYTVRPALLAAVAVSWARNSLSLAKWALLAVLTATDRLYLYWVFLAGKIVDGVFERHIPEVRNFCWACFALWGVYLGLSPASWPLLPGITL</sequence>
<reference evidence="2 3" key="1">
    <citation type="journal article" date="2021" name="Sci. Rep.">
        <title>Genome sequencing of the multicellular alga Astrephomene provides insights into convergent evolution of germ-soma differentiation.</title>
        <authorList>
            <person name="Yamashita S."/>
            <person name="Yamamoto K."/>
            <person name="Matsuzaki R."/>
            <person name="Suzuki S."/>
            <person name="Yamaguchi H."/>
            <person name="Hirooka S."/>
            <person name="Minakuchi Y."/>
            <person name="Miyagishima S."/>
            <person name="Kawachi M."/>
            <person name="Toyoda A."/>
            <person name="Nozaki H."/>
        </authorList>
    </citation>
    <scope>NUCLEOTIDE SEQUENCE [LARGE SCALE GENOMIC DNA]</scope>
    <source>
        <strain evidence="2 3">NIES-4017</strain>
    </source>
</reference>
<dbReference type="Proteomes" id="UP001054857">
    <property type="component" value="Unassembled WGS sequence"/>
</dbReference>
<evidence type="ECO:0000256" key="1">
    <source>
        <dbReference type="SAM" id="Phobius"/>
    </source>
</evidence>
<organism evidence="2 3">
    <name type="scientific">Astrephomene gubernaculifera</name>
    <dbReference type="NCBI Taxonomy" id="47775"/>
    <lineage>
        <taxon>Eukaryota</taxon>
        <taxon>Viridiplantae</taxon>
        <taxon>Chlorophyta</taxon>
        <taxon>core chlorophytes</taxon>
        <taxon>Chlorophyceae</taxon>
        <taxon>CS clade</taxon>
        <taxon>Chlamydomonadales</taxon>
        <taxon>Astrephomenaceae</taxon>
        <taxon>Astrephomene</taxon>
    </lineage>
</organism>
<accession>A0AAD3HLE3</accession>
<keyword evidence="1" id="KW-0812">Transmembrane</keyword>
<evidence type="ECO:0000313" key="2">
    <source>
        <dbReference type="EMBL" id="GFR45033.1"/>
    </source>
</evidence>